<organism evidence="5 6">
    <name type="scientific">Mycobacterium bourgelatii</name>
    <dbReference type="NCBI Taxonomy" id="1273442"/>
    <lineage>
        <taxon>Bacteria</taxon>
        <taxon>Bacillati</taxon>
        <taxon>Actinomycetota</taxon>
        <taxon>Actinomycetes</taxon>
        <taxon>Mycobacteriales</taxon>
        <taxon>Mycobacteriaceae</taxon>
        <taxon>Mycobacterium</taxon>
    </lineage>
</organism>
<dbReference type="GO" id="GO:0016627">
    <property type="term" value="F:oxidoreductase activity, acting on the CH-CH group of donors"/>
    <property type="evidence" value="ECO:0007669"/>
    <property type="project" value="TreeGrafter"/>
</dbReference>
<dbReference type="InterPro" id="IPR052019">
    <property type="entry name" value="F420H2_bilvrd_red/Heme_oxyg"/>
</dbReference>
<dbReference type="InterPro" id="IPR011576">
    <property type="entry name" value="Pyridox_Oxase_N"/>
</dbReference>
<dbReference type="AlphaFoldDB" id="A0A7I9YQD7"/>
<keyword evidence="6" id="KW-1185">Reference proteome</keyword>
<protein>
    <recommendedName>
        <fullName evidence="4">Pyridoxamine 5'-phosphate oxidase N-terminal domain-containing protein</fullName>
    </recommendedName>
</protein>
<evidence type="ECO:0000256" key="2">
    <source>
        <dbReference type="SAM" id="MobiDB-lite"/>
    </source>
</evidence>
<evidence type="ECO:0000256" key="3">
    <source>
        <dbReference type="SAM" id="Phobius"/>
    </source>
</evidence>
<keyword evidence="3" id="KW-0812">Transmembrane</keyword>
<dbReference type="InterPro" id="IPR012349">
    <property type="entry name" value="Split_barrel_FMN-bd"/>
</dbReference>
<dbReference type="PANTHER" id="PTHR35176">
    <property type="entry name" value="HEME OXYGENASE HI_0854-RELATED"/>
    <property type="match status" value="1"/>
</dbReference>
<reference evidence="5 6" key="1">
    <citation type="journal article" date="2019" name="Emerg. Microbes Infect.">
        <title>Comprehensive subspecies identification of 175 nontuberculous mycobacteria species based on 7547 genomic profiles.</title>
        <authorList>
            <person name="Matsumoto Y."/>
            <person name="Kinjo T."/>
            <person name="Motooka D."/>
            <person name="Nabeya D."/>
            <person name="Jung N."/>
            <person name="Uechi K."/>
            <person name="Horii T."/>
            <person name="Iida T."/>
            <person name="Fujita J."/>
            <person name="Nakamura S."/>
        </authorList>
    </citation>
    <scope>NUCLEOTIDE SEQUENCE [LARGE SCALE GENOMIC DNA]</scope>
    <source>
        <strain evidence="5 6">JCM 30725</strain>
    </source>
</reference>
<keyword evidence="3" id="KW-0472">Membrane</keyword>
<feature type="transmembrane region" description="Helical" evidence="3">
    <location>
        <begin position="103"/>
        <end position="123"/>
    </location>
</feature>
<feature type="region of interest" description="Disordered" evidence="2">
    <location>
        <begin position="264"/>
        <end position="287"/>
    </location>
</feature>
<evidence type="ECO:0000259" key="4">
    <source>
        <dbReference type="Pfam" id="PF01243"/>
    </source>
</evidence>
<evidence type="ECO:0000313" key="6">
    <source>
        <dbReference type="Proteomes" id="UP000465360"/>
    </source>
</evidence>
<dbReference type="Proteomes" id="UP000465360">
    <property type="component" value="Unassembled WGS sequence"/>
</dbReference>
<dbReference type="GO" id="GO:0005829">
    <property type="term" value="C:cytosol"/>
    <property type="evidence" value="ECO:0007669"/>
    <property type="project" value="TreeGrafter"/>
</dbReference>
<dbReference type="SUPFAM" id="SSF50475">
    <property type="entry name" value="FMN-binding split barrel"/>
    <property type="match status" value="1"/>
</dbReference>
<keyword evidence="1" id="KW-0560">Oxidoreductase</keyword>
<dbReference type="Gene3D" id="2.30.110.10">
    <property type="entry name" value="Electron Transport, Fmn-binding Protein, Chain A"/>
    <property type="match status" value="1"/>
</dbReference>
<gene>
    <name evidence="5" type="ORF">MBOU_29330</name>
</gene>
<dbReference type="EMBL" id="BLKZ01000001">
    <property type="protein sequence ID" value="GFG90891.1"/>
    <property type="molecule type" value="Genomic_DNA"/>
</dbReference>
<dbReference type="RefSeq" id="WP_163713301.1">
    <property type="nucleotide sequence ID" value="NZ_BLKZ01000001.1"/>
</dbReference>
<feature type="domain" description="Pyridoxamine 5'-phosphate oxidase N-terminal" evidence="4">
    <location>
        <begin position="146"/>
        <end position="234"/>
    </location>
</feature>
<proteinExistence type="predicted"/>
<dbReference type="GO" id="GO:0070967">
    <property type="term" value="F:coenzyme F420 binding"/>
    <property type="evidence" value="ECO:0007669"/>
    <property type="project" value="TreeGrafter"/>
</dbReference>
<dbReference type="PANTHER" id="PTHR35176:SF11">
    <property type="entry name" value="PYRIDOXAMINE 5'-PHOSPHATE OXIDASE FAMILY PROTEIN"/>
    <property type="match status" value="1"/>
</dbReference>
<sequence length="287" mass="30671">MSNSGALARIYLVAVTALTGATFIGIGIWCLVDPASFAEVVQFPAHLHFLHDVGAFQLGLGVALLLALIWADSLATALAGFAVANTVHTVNHVVDLELGGSTLQVWLLAAISAQLVIAFVLRLRQLGYVLGRVKPATTATLVPFVRQKTINLTTFRKDGTPGTSPVSIVVDGDRAYFRSFERAIKVRRIRRNPNVEFGPATGSGKSTGPVQAGTVRLLEGAEYRKAARLLRRKYPLLHGIAVPTAHRLMRSKYGRTVHAELIPSAPGQSASHPAGVDSALRAEASRT</sequence>
<evidence type="ECO:0000256" key="1">
    <source>
        <dbReference type="ARBA" id="ARBA00023002"/>
    </source>
</evidence>
<accession>A0A7I9YQD7</accession>
<dbReference type="InterPro" id="IPR019965">
    <property type="entry name" value="PPOX_F420-dep_Rv2061_put"/>
</dbReference>
<dbReference type="NCBIfam" id="TIGR03666">
    <property type="entry name" value="Rv2061_F420"/>
    <property type="match status" value="1"/>
</dbReference>
<comment type="caution">
    <text evidence="5">The sequence shown here is derived from an EMBL/GenBank/DDBJ whole genome shotgun (WGS) entry which is preliminary data.</text>
</comment>
<feature type="transmembrane region" description="Helical" evidence="3">
    <location>
        <begin position="6"/>
        <end position="32"/>
    </location>
</feature>
<evidence type="ECO:0000313" key="5">
    <source>
        <dbReference type="EMBL" id="GFG90891.1"/>
    </source>
</evidence>
<dbReference type="Pfam" id="PF01243">
    <property type="entry name" value="PNPOx_N"/>
    <property type="match status" value="1"/>
</dbReference>
<feature type="transmembrane region" description="Helical" evidence="3">
    <location>
        <begin position="53"/>
        <end position="83"/>
    </location>
</feature>
<name>A0A7I9YQD7_MYCBU</name>
<keyword evidence="3" id="KW-1133">Transmembrane helix</keyword>